<dbReference type="EMBL" id="LT598457">
    <property type="protein sequence ID" value="SCU94221.1"/>
    <property type="molecule type" value="Genomic_DNA"/>
</dbReference>
<dbReference type="Proteomes" id="UP000190274">
    <property type="component" value="Chromosome G"/>
</dbReference>
<dbReference type="STRING" id="1266660.A0A1G4JTK7"/>
<reference evidence="6" key="1">
    <citation type="submission" date="2016-03" db="EMBL/GenBank/DDBJ databases">
        <authorList>
            <person name="Devillers H."/>
        </authorList>
    </citation>
    <scope>NUCLEOTIDE SEQUENCE [LARGE SCALE GENOMIC DNA]</scope>
</reference>
<evidence type="ECO:0000256" key="3">
    <source>
        <dbReference type="ARBA" id="ARBA00023136"/>
    </source>
</evidence>
<evidence type="ECO:0000256" key="4">
    <source>
        <dbReference type="SAM" id="MobiDB-lite"/>
    </source>
</evidence>
<sequence>MGAAYTIFGRTVQPHILALATIVGTVGGATYKMMGSSGSETSTKAVGETPSKAQDSGDLDVEKLLDNYLSQSEKQ</sequence>
<dbReference type="InterPro" id="IPR021278">
    <property type="entry name" value="ATP19"/>
</dbReference>
<feature type="region of interest" description="Disordered" evidence="4">
    <location>
        <begin position="34"/>
        <end position="58"/>
    </location>
</feature>
<dbReference type="GO" id="GO:0015986">
    <property type="term" value="P:proton motive force-driven ATP synthesis"/>
    <property type="evidence" value="ECO:0007669"/>
    <property type="project" value="TreeGrafter"/>
</dbReference>
<comment type="subcellular location">
    <subcellularLocation>
        <location evidence="1">Mitochondrion membrane</location>
    </subcellularLocation>
</comment>
<evidence type="ECO:0000256" key="1">
    <source>
        <dbReference type="ARBA" id="ARBA00004325"/>
    </source>
</evidence>
<dbReference type="GO" id="GO:0031966">
    <property type="term" value="C:mitochondrial membrane"/>
    <property type="evidence" value="ECO:0007669"/>
    <property type="project" value="UniProtKB-SubCell"/>
</dbReference>
<keyword evidence="2" id="KW-0496">Mitochondrion</keyword>
<evidence type="ECO:0000256" key="2">
    <source>
        <dbReference type="ARBA" id="ARBA00023128"/>
    </source>
</evidence>
<organism evidence="5 6">
    <name type="scientific">Lachancea dasiensis</name>
    <dbReference type="NCBI Taxonomy" id="1072105"/>
    <lineage>
        <taxon>Eukaryota</taxon>
        <taxon>Fungi</taxon>
        <taxon>Dikarya</taxon>
        <taxon>Ascomycota</taxon>
        <taxon>Saccharomycotina</taxon>
        <taxon>Saccharomycetes</taxon>
        <taxon>Saccharomycetales</taxon>
        <taxon>Saccharomycetaceae</taxon>
        <taxon>Lachancea</taxon>
    </lineage>
</organism>
<evidence type="ECO:0000313" key="5">
    <source>
        <dbReference type="EMBL" id="SCU94221.1"/>
    </source>
</evidence>
<dbReference type="AlphaFoldDB" id="A0A1G4JTK7"/>
<protein>
    <submittedName>
        <fullName evidence="5">LADA_0G07294g1_1</fullName>
    </submittedName>
</protein>
<name>A0A1G4JTK7_9SACH</name>
<evidence type="ECO:0000313" key="6">
    <source>
        <dbReference type="Proteomes" id="UP000190274"/>
    </source>
</evidence>
<dbReference type="PANTHER" id="PTHR28074">
    <property type="entry name" value="ATP SYNTHASE SUBUNIT K, MITOCHONDRIAL"/>
    <property type="match status" value="1"/>
</dbReference>
<accession>A0A1G4JTK7</accession>
<keyword evidence="6" id="KW-1185">Reference proteome</keyword>
<dbReference type="OrthoDB" id="2094445at2759"/>
<dbReference type="Pfam" id="PF11022">
    <property type="entry name" value="ATP19"/>
    <property type="match status" value="1"/>
</dbReference>
<proteinExistence type="predicted"/>
<keyword evidence="3" id="KW-0472">Membrane</keyword>
<dbReference type="PANTHER" id="PTHR28074:SF1">
    <property type="entry name" value="ATP SYNTHASE SUBUNIT K, MITOCHONDRIAL"/>
    <property type="match status" value="1"/>
</dbReference>
<gene>
    <name evidence="5" type="ORF">LADA_0G07294G</name>
</gene>